<proteinExistence type="predicted"/>
<organism evidence="1 2">
    <name type="scientific">Mytilus galloprovincialis</name>
    <name type="common">Mediterranean mussel</name>
    <dbReference type="NCBI Taxonomy" id="29158"/>
    <lineage>
        <taxon>Eukaryota</taxon>
        <taxon>Metazoa</taxon>
        <taxon>Spiralia</taxon>
        <taxon>Lophotrochozoa</taxon>
        <taxon>Mollusca</taxon>
        <taxon>Bivalvia</taxon>
        <taxon>Autobranchia</taxon>
        <taxon>Pteriomorphia</taxon>
        <taxon>Mytilida</taxon>
        <taxon>Mytiloidea</taxon>
        <taxon>Mytilidae</taxon>
        <taxon>Mytilinae</taxon>
        <taxon>Mytilus</taxon>
    </lineage>
</organism>
<dbReference type="AlphaFoldDB" id="A0A8B6ENH5"/>
<comment type="caution">
    <text evidence="1">The sequence shown here is derived from an EMBL/GenBank/DDBJ whole genome shotgun (WGS) entry which is preliminary data.</text>
</comment>
<evidence type="ECO:0000313" key="1">
    <source>
        <dbReference type="EMBL" id="VDI36415.1"/>
    </source>
</evidence>
<reference evidence="1" key="1">
    <citation type="submission" date="2018-11" db="EMBL/GenBank/DDBJ databases">
        <authorList>
            <person name="Alioto T."/>
            <person name="Alioto T."/>
        </authorList>
    </citation>
    <scope>NUCLEOTIDE SEQUENCE</scope>
</reference>
<evidence type="ECO:0000313" key="2">
    <source>
        <dbReference type="Proteomes" id="UP000596742"/>
    </source>
</evidence>
<sequence length="129" mass="14696">MDQYMNFPMCTNDGSGHFVNNSMINPGLVPSQERQKLEDKLDETNQRDFWKSIGHLGIASNRKRCISLAIVDEDGNEATDKNVVLNKWKNDFQTLFHQNGNSDSDLDVSTFNTEVDVSPLNEPISREEF</sequence>
<keyword evidence="2" id="KW-1185">Reference proteome</keyword>
<name>A0A8B6ENH5_MYTGA</name>
<protein>
    <submittedName>
        <fullName evidence="1">Uncharacterized protein</fullName>
    </submittedName>
</protein>
<gene>
    <name evidence="1" type="ORF">MGAL_10B029495</name>
</gene>
<dbReference type="Proteomes" id="UP000596742">
    <property type="component" value="Unassembled WGS sequence"/>
</dbReference>
<accession>A0A8B6ENH5</accession>
<dbReference type="EMBL" id="UYJE01005331">
    <property type="protein sequence ID" value="VDI36415.1"/>
    <property type="molecule type" value="Genomic_DNA"/>
</dbReference>